<accession>A0A1B1M183</accession>
<proteinExistence type="predicted"/>
<evidence type="ECO:0000313" key="2">
    <source>
        <dbReference type="Proteomes" id="UP000092598"/>
    </source>
</evidence>
<dbReference type="AlphaFoldDB" id="A0A1B1M183"/>
<evidence type="ECO:0000313" key="1">
    <source>
        <dbReference type="EMBL" id="ANS62385.1"/>
    </source>
</evidence>
<gene>
    <name evidence="1" type="ORF">SLINC_0161</name>
</gene>
<reference evidence="1 2" key="1">
    <citation type="submission" date="2016-07" db="EMBL/GenBank/DDBJ databases">
        <title>Enhancement of antibiotic productionsby engineered nitrateutilization in actinobacteria.</title>
        <authorList>
            <person name="Meng S.C."/>
        </authorList>
    </citation>
    <scope>NUCLEOTIDE SEQUENCE [LARGE SCALE GENOMIC DNA]</scope>
    <source>
        <strain evidence="1 2">NRRL 2936</strain>
    </source>
</reference>
<sequence length="69" mass="8251">MPRHAKDLFSRRSHQVFDLVERDRVHPLPHRDDPISTQAERRGLERPLDLARWLELYEPETVPSWAVPE</sequence>
<dbReference type="Proteomes" id="UP000092598">
    <property type="component" value="Chromosome"/>
</dbReference>
<organism evidence="1 2">
    <name type="scientific">Streptomyces lincolnensis</name>
    <dbReference type="NCBI Taxonomy" id="1915"/>
    <lineage>
        <taxon>Bacteria</taxon>
        <taxon>Bacillati</taxon>
        <taxon>Actinomycetota</taxon>
        <taxon>Actinomycetes</taxon>
        <taxon>Kitasatosporales</taxon>
        <taxon>Streptomycetaceae</taxon>
        <taxon>Streptomyces</taxon>
    </lineage>
</organism>
<dbReference type="RefSeq" id="WP_067425408.1">
    <property type="nucleotide sequence ID" value="NZ_CP016438.1"/>
</dbReference>
<name>A0A1B1M183_STRLN</name>
<protein>
    <submittedName>
        <fullName evidence="1">Asparagine synthase (Glutamine-hydrolyzing)</fullName>
    </submittedName>
</protein>
<dbReference type="EMBL" id="CP016438">
    <property type="protein sequence ID" value="ANS62385.1"/>
    <property type="molecule type" value="Genomic_DNA"/>
</dbReference>
<dbReference type="KEGG" id="sls:SLINC_0161"/>
<keyword evidence="2" id="KW-1185">Reference proteome</keyword>